<dbReference type="GO" id="GO:0016491">
    <property type="term" value="F:oxidoreductase activity"/>
    <property type="evidence" value="ECO:0007669"/>
    <property type="project" value="UniProtKB-KW"/>
</dbReference>
<accession>A0A2S5SR73</accession>
<dbReference type="SUPFAM" id="SSF51735">
    <property type="entry name" value="NAD(P)-binding Rossmann-fold domains"/>
    <property type="match status" value="1"/>
</dbReference>
<keyword evidence="6" id="KW-1185">Reference proteome</keyword>
<dbReference type="InterPro" id="IPR020904">
    <property type="entry name" value="Sc_DH/Rdtase_CS"/>
</dbReference>
<dbReference type="InterPro" id="IPR002347">
    <property type="entry name" value="SDR_fam"/>
</dbReference>
<evidence type="ECO:0000256" key="2">
    <source>
        <dbReference type="ARBA" id="ARBA00023002"/>
    </source>
</evidence>
<dbReference type="AlphaFoldDB" id="A0A2S5SR73"/>
<dbReference type="OrthoDB" id="9797538at2"/>
<evidence type="ECO:0000313" key="5">
    <source>
        <dbReference type="EMBL" id="PPE65194.1"/>
    </source>
</evidence>
<dbReference type="EMBL" id="PSNX01000015">
    <property type="protein sequence ID" value="PPE65194.1"/>
    <property type="molecule type" value="Genomic_DNA"/>
</dbReference>
<dbReference type="PANTHER" id="PTHR44196">
    <property type="entry name" value="DEHYDROGENASE/REDUCTASE SDR FAMILY MEMBER 7B"/>
    <property type="match status" value="1"/>
</dbReference>
<name>A0A2S5SR73_9BURK</name>
<dbReference type="PANTHER" id="PTHR44196:SF1">
    <property type="entry name" value="DEHYDROGENASE_REDUCTASE SDR FAMILY MEMBER 7B"/>
    <property type="match status" value="1"/>
</dbReference>
<evidence type="ECO:0000313" key="6">
    <source>
        <dbReference type="Proteomes" id="UP000238605"/>
    </source>
</evidence>
<gene>
    <name evidence="5" type="ORF">C1704_14700</name>
</gene>
<evidence type="ECO:0000256" key="1">
    <source>
        <dbReference type="ARBA" id="ARBA00006484"/>
    </source>
</evidence>
<dbReference type="Pfam" id="PF00106">
    <property type="entry name" value="adh_short"/>
    <property type="match status" value="1"/>
</dbReference>
<sequence length="309" mass="33019">MRSSEISKIETKSKKFSESCQLPARVQRHFEPKPQTLTVHVDNLVLTGACGGLGQALARRFLAGGARVALVGLNRPVLEALAQGAPGRCRVYTPDVSDPAAMQAMARDWVTRVGLPDAVIANAGVAGGYDTAEANDLMVFRRMLEINLLGVATTFQPFVAAMRERGRGQLVGVASLAGWRGLPGNGAYCASKAGLIRYLESLRAELRGSGVGVLTVSPGYLRTALTAGNRFAMPGLMEPDEAARRIAQAMAQGREQCVLPRRLGWLQRALGVLPATWTDPLLLRQPRKPRVGEAGATPIPGLPPSHEKN</sequence>
<reference evidence="5 6" key="1">
    <citation type="submission" date="2018-02" db="EMBL/GenBank/DDBJ databases">
        <title>Reclassifiation of [Polyangium] brachysporum DSM 7029 as Guopingzhaonella breviflexa gen. nov., sp. nov., a member of the family Comamonadaceae.</title>
        <authorList>
            <person name="Tang B."/>
        </authorList>
    </citation>
    <scope>NUCLEOTIDE SEQUENCE [LARGE SCALE GENOMIC DNA]</scope>
    <source>
        <strain evidence="5 6">BCRC 80649</strain>
    </source>
</reference>
<dbReference type="PROSITE" id="PS00061">
    <property type="entry name" value="ADH_SHORT"/>
    <property type="match status" value="1"/>
</dbReference>
<evidence type="ECO:0000256" key="4">
    <source>
        <dbReference type="SAM" id="MobiDB-lite"/>
    </source>
</evidence>
<dbReference type="Gene3D" id="3.40.50.720">
    <property type="entry name" value="NAD(P)-binding Rossmann-like Domain"/>
    <property type="match status" value="1"/>
</dbReference>
<protein>
    <submittedName>
        <fullName evidence="5">Short-chain dehydrogenase</fullName>
    </submittedName>
</protein>
<feature type="region of interest" description="Disordered" evidence="4">
    <location>
        <begin position="284"/>
        <end position="309"/>
    </location>
</feature>
<dbReference type="PRINTS" id="PR00081">
    <property type="entry name" value="GDHRDH"/>
</dbReference>
<dbReference type="InterPro" id="IPR036291">
    <property type="entry name" value="NAD(P)-bd_dom_sf"/>
</dbReference>
<evidence type="ECO:0000256" key="3">
    <source>
        <dbReference type="RuleBase" id="RU000363"/>
    </source>
</evidence>
<dbReference type="GO" id="GO:0016020">
    <property type="term" value="C:membrane"/>
    <property type="evidence" value="ECO:0007669"/>
    <property type="project" value="TreeGrafter"/>
</dbReference>
<dbReference type="Proteomes" id="UP000238605">
    <property type="component" value="Unassembled WGS sequence"/>
</dbReference>
<organism evidence="5 6">
    <name type="scientific">Caldimonas caldifontis</name>
    <dbReference type="NCBI Taxonomy" id="1452508"/>
    <lineage>
        <taxon>Bacteria</taxon>
        <taxon>Pseudomonadati</taxon>
        <taxon>Pseudomonadota</taxon>
        <taxon>Betaproteobacteria</taxon>
        <taxon>Burkholderiales</taxon>
        <taxon>Sphaerotilaceae</taxon>
        <taxon>Caldimonas</taxon>
    </lineage>
</organism>
<dbReference type="NCBIfam" id="NF005437">
    <property type="entry name" value="PRK07024.1"/>
    <property type="match status" value="1"/>
</dbReference>
<comment type="caution">
    <text evidence="5">The sequence shown here is derived from an EMBL/GenBank/DDBJ whole genome shotgun (WGS) entry which is preliminary data.</text>
</comment>
<dbReference type="PRINTS" id="PR00080">
    <property type="entry name" value="SDRFAMILY"/>
</dbReference>
<proteinExistence type="inferred from homology"/>
<comment type="similarity">
    <text evidence="1 3">Belongs to the short-chain dehydrogenases/reductases (SDR) family.</text>
</comment>
<keyword evidence="2" id="KW-0560">Oxidoreductase</keyword>